<dbReference type="AlphaFoldDB" id="A0A067M873"/>
<dbReference type="InParanoid" id="A0A067M873"/>
<sequence length="131" mass="14552">MLLMQSERYSLHYHHQLLVPTALLFKPCSLDWVGPPAPLSPFLTHSFFPAIITLAADSFWIHHGYVDGLGIKQAFQDYVNSDALENVKAAVFKAFSEPIDSYSTHACNTKLCQILMDNYSDVGQPSSFGSA</sequence>
<dbReference type="HOGENOM" id="CLU_1927254_0_0_1"/>
<proteinExistence type="predicted"/>
<reference evidence="2" key="1">
    <citation type="journal article" date="2014" name="Proc. Natl. Acad. Sci. U.S.A.">
        <title>Extensive sampling of basidiomycete genomes demonstrates inadequacy of the white-rot/brown-rot paradigm for wood decay fungi.</title>
        <authorList>
            <person name="Riley R."/>
            <person name="Salamov A.A."/>
            <person name="Brown D.W."/>
            <person name="Nagy L.G."/>
            <person name="Floudas D."/>
            <person name="Held B.W."/>
            <person name="Levasseur A."/>
            <person name="Lombard V."/>
            <person name="Morin E."/>
            <person name="Otillar R."/>
            <person name="Lindquist E.A."/>
            <person name="Sun H."/>
            <person name="LaButti K.M."/>
            <person name="Schmutz J."/>
            <person name="Jabbour D."/>
            <person name="Luo H."/>
            <person name="Baker S.E."/>
            <person name="Pisabarro A.G."/>
            <person name="Walton J.D."/>
            <person name="Blanchette R.A."/>
            <person name="Henrissat B."/>
            <person name="Martin F."/>
            <person name="Cullen D."/>
            <person name="Hibbett D.S."/>
            <person name="Grigoriev I.V."/>
        </authorList>
    </citation>
    <scope>NUCLEOTIDE SEQUENCE [LARGE SCALE GENOMIC DNA]</scope>
    <source>
        <strain evidence="2">FD-172 SS1</strain>
    </source>
</reference>
<dbReference type="EMBL" id="KL198055">
    <property type="protein sequence ID" value="KDQ11764.1"/>
    <property type="molecule type" value="Genomic_DNA"/>
</dbReference>
<gene>
    <name evidence="1" type="ORF">BOTBODRAFT_446118</name>
</gene>
<organism evidence="1 2">
    <name type="scientific">Botryobasidium botryosum (strain FD-172 SS1)</name>
    <dbReference type="NCBI Taxonomy" id="930990"/>
    <lineage>
        <taxon>Eukaryota</taxon>
        <taxon>Fungi</taxon>
        <taxon>Dikarya</taxon>
        <taxon>Basidiomycota</taxon>
        <taxon>Agaricomycotina</taxon>
        <taxon>Agaricomycetes</taxon>
        <taxon>Cantharellales</taxon>
        <taxon>Botryobasidiaceae</taxon>
        <taxon>Botryobasidium</taxon>
    </lineage>
</organism>
<evidence type="ECO:0000313" key="2">
    <source>
        <dbReference type="Proteomes" id="UP000027195"/>
    </source>
</evidence>
<protein>
    <submittedName>
        <fullName evidence="1">Uncharacterized protein</fullName>
    </submittedName>
</protein>
<dbReference type="Proteomes" id="UP000027195">
    <property type="component" value="Unassembled WGS sequence"/>
</dbReference>
<name>A0A067M873_BOTB1</name>
<accession>A0A067M873</accession>
<evidence type="ECO:0000313" key="1">
    <source>
        <dbReference type="EMBL" id="KDQ11764.1"/>
    </source>
</evidence>
<keyword evidence="2" id="KW-1185">Reference proteome</keyword>